<dbReference type="PANTHER" id="PTHR10900">
    <property type="entry name" value="PERIOSTIN-RELATED"/>
    <property type="match status" value="1"/>
</dbReference>
<dbReference type="InterPro" id="IPR050904">
    <property type="entry name" value="Adhesion/Biosynth-related"/>
</dbReference>
<dbReference type="EMBL" id="CP133568">
    <property type="protein sequence ID" value="WMT05683.1"/>
    <property type="molecule type" value="Genomic_DNA"/>
</dbReference>
<dbReference type="InterPro" id="IPR000782">
    <property type="entry name" value="FAS1_domain"/>
</dbReference>
<dbReference type="PANTHER" id="PTHR10900:SF77">
    <property type="entry name" value="FI19380P1"/>
    <property type="match status" value="1"/>
</dbReference>
<dbReference type="InterPro" id="IPR036378">
    <property type="entry name" value="FAS1_dom_sf"/>
</dbReference>
<evidence type="ECO:0000313" key="2">
    <source>
        <dbReference type="EMBL" id="WMT05683.1"/>
    </source>
</evidence>
<dbReference type="Proteomes" id="UP001229313">
    <property type="component" value="Chromosome"/>
</dbReference>
<name>A0ABY9PGW7_9GAMM</name>
<accession>A0ABY9PGW7</accession>
<reference evidence="2 3" key="1">
    <citation type="submission" date="2023-08" db="EMBL/GenBank/DDBJ databases">
        <title>The whole genome sequence of Lysobacter yananisis.</title>
        <authorList>
            <person name="Sun H."/>
        </authorList>
    </citation>
    <scope>NUCLEOTIDE SEQUENCE [LARGE SCALE GENOMIC DNA]</scope>
    <source>
        <strain evidence="2 3">SNNU513</strain>
    </source>
</reference>
<keyword evidence="3" id="KW-1185">Reference proteome</keyword>
<evidence type="ECO:0000259" key="1">
    <source>
        <dbReference type="PROSITE" id="PS50213"/>
    </source>
</evidence>
<sequence length="171" mass="18575">MNFTQSLLCTLVPISGDTMTQEPPKNLLEVAAEQGSFALFCDAVRQSGLQETLEGKGPFTAFIPIDSAFEKLPKGYFDALVLPENKKQLIDLISYHIVPKRKTVAEFERWDSLKTLDGNTLSVQSVNKQVIVGVGKVVLPDLYAVNAAIHGIDRVNIPPSAQRLAPPSVAG</sequence>
<gene>
    <name evidence="2" type="ORF">RDV84_12825</name>
</gene>
<organism evidence="2 3">
    <name type="scientific">Lysobacter yananisis</name>
    <dbReference type="NCBI Taxonomy" id="1003114"/>
    <lineage>
        <taxon>Bacteria</taxon>
        <taxon>Pseudomonadati</taxon>
        <taxon>Pseudomonadota</taxon>
        <taxon>Gammaproteobacteria</taxon>
        <taxon>Lysobacterales</taxon>
        <taxon>Lysobacteraceae</taxon>
        <taxon>Lysobacter</taxon>
    </lineage>
</organism>
<dbReference type="SMART" id="SM00554">
    <property type="entry name" value="FAS1"/>
    <property type="match status" value="1"/>
</dbReference>
<dbReference type="Gene3D" id="2.30.180.10">
    <property type="entry name" value="FAS1 domain"/>
    <property type="match status" value="1"/>
</dbReference>
<dbReference type="Pfam" id="PF02469">
    <property type="entry name" value="Fasciclin"/>
    <property type="match status" value="1"/>
</dbReference>
<proteinExistence type="predicted"/>
<dbReference type="SUPFAM" id="SSF82153">
    <property type="entry name" value="FAS1 domain"/>
    <property type="match status" value="1"/>
</dbReference>
<dbReference type="RefSeq" id="WP_309153614.1">
    <property type="nucleotide sequence ID" value="NZ_CP133568.1"/>
</dbReference>
<protein>
    <submittedName>
        <fullName evidence="2">Fasciclin domain-containing protein</fullName>
    </submittedName>
</protein>
<feature type="domain" description="FAS1" evidence="1">
    <location>
        <begin position="24"/>
        <end position="156"/>
    </location>
</feature>
<dbReference type="PROSITE" id="PS50213">
    <property type="entry name" value="FAS1"/>
    <property type="match status" value="1"/>
</dbReference>
<evidence type="ECO:0000313" key="3">
    <source>
        <dbReference type="Proteomes" id="UP001229313"/>
    </source>
</evidence>